<feature type="compositionally biased region" description="Low complexity" evidence="1">
    <location>
        <begin position="391"/>
        <end position="406"/>
    </location>
</feature>
<accession>A0A1H6LVT5</accession>
<dbReference type="EMBL" id="LT629972">
    <property type="protein sequence ID" value="SEH89636.1"/>
    <property type="molecule type" value="Genomic_DNA"/>
</dbReference>
<sequence>MFLPFTPLVSFTNLPSSLFPSQSSEKNSRTCQEVQDVKNVPNEKGTRIEISACVNETEDAATRVNRTIDTLRTDQNKALEFKNSLISLKEKIDGVTNQPDKGFLRYSETKDLYLSNHFKILETVGLRDAGAAKFEKKFDGLDLEFGKKTSKASIISKIDKKLDDQDKYISSLGDMIKYQEGKLSAERPTINDADSNTPEEIKSDQHEDMDDVLSAWPKENPQYQNAHSFIADHLNGKKPNLNDEIDFFESILNTPENPGKQDSQSNLDTTGNPTAQIVSQQPIDSIDQTSTEKKDNKSGAFRPPVPPRTHQYKERTSAPDNNTQANPARPVLAKATEKEFEKLFNSEQKIPDDRSGLPSSQVKRSESEADTRSAPIRPQRKRDLLKPLNRTQSDPETSTTGTTENTFKNIRAYWEAQKKPTSV</sequence>
<dbReference type="AlphaFoldDB" id="A0A1H6LVT5"/>
<feature type="region of interest" description="Disordered" evidence="1">
    <location>
        <begin position="183"/>
        <end position="208"/>
    </location>
</feature>
<dbReference type="OrthoDB" id="9998093at2"/>
<gene>
    <name evidence="2" type="ORF">SAMN05216581_0384</name>
</gene>
<dbReference type="Proteomes" id="UP000182272">
    <property type="component" value="Chromosome I"/>
</dbReference>
<proteinExistence type="predicted"/>
<evidence type="ECO:0000256" key="1">
    <source>
        <dbReference type="SAM" id="MobiDB-lite"/>
    </source>
</evidence>
<name>A0A1H6LVT5_9PSED</name>
<protein>
    <submittedName>
        <fullName evidence="2">Uncharacterized protein</fullName>
    </submittedName>
</protein>
<evidence type="ECO:0000313" key="3">
    <source>
        <dbReference type="Proteomes" id="UP000182272"/>
    </source>
</evidence>
<feature type="compositionally biased region" description="Basic and acidic residues" evidence="1">
    <location>
        <begin position="335"/>
        <end position="355"/>
    </location>
</feature>
<organism evidence="2 3">
    <name type="scientific">Pseudomonas asplenii</name>
    <dbReference type="NCBI Taxonomy" id="53407"/>
    <lineage>
        <taxon>Bacteria</taxon>
        <taxon>Pseudomonadati</taxon>
        <taxon>Pseudomonadota</taxon>
        <taxon>Gammaproteobacteria</taxon>
        <taxon>Pseudomonadales</taxon>
        <taxon>Pseudomonadaceae</taxon>
        <taxon>Pseudomonas</taxon>
    </lineage>
</organism>
<feature type="compositionally biased region" description="Polar residues" evidence="1">
    <location>
        <begin position="252"/>
        <end position="289"/>
    </location>
</feature>
<feature type="region of interest" description="Disordered" evidence="1">
    <location>
        <begin position="252"/>
        <end position="423"/>
    </location>
</feature>
<dbReference type="RefSeq" id="WP_155250559.1">
    <property type="nucleotide sequence ID" value="NZ_LT629972.1"/>
</dbReference>
<reference evidence="2 3" key="1">
    <citation type="submission" date="2016-10" db="EMBL/GenBank/DDBJ databases">
        <authorList>
            <person name="de Groot N.N."/>
        </authorList>
    </citation>
    <scope>NUCLEOTIDE SEQUENCE [LARGE SCALE GENOMIC DNA]</scope>
    <source>
        <strain evidence="2 3">LMG 2158</strain>
    </source>
</reference>
<evidence type="ECO:0000313" key="2">
    <source>
        <dbReference type="EMBL" id="SEH89636.1"/>
    </source>
</evidence>